<reference evidence="1" key="1">
    <citation type="submission" date="2022-10" db="EMBL/GenBank/DDBJ databases">
        <title>Catenovulum adriacola sp. nov. isolated in the Harbour of Susak.</title>
        <authorList>
            <person name="Schoch T."/>
            <person name="Reich S.J."/>
            <person name="Stoeferle S."/>
            <person name="Flaiz M."/>
            <person name="Kazda M."/>
            <person name="Riedel C.U."/>
            <person name="Duerre P."/>
        </authorList>
    </citation>
    <scope>NUCLEOTIDE SEQUENCE</scope>
    <source>
        <strain evidence="1">TS8</strain>
    </source>
</reference>
<evidence type="ECO:0000313" key="1">
    <source>
        <dbReference type="EMBL" id="WAJ70713.1"/>
    </source>
</evidence>
<proteinExistence type="predicted"/>
<organism evidence="1 2">
    <name type="scientific">Catenovulum adriaticum</name>
    <dbReference type="NCBI Taxonomy" id="2984846"/>
    <lineage>
        <taxon>Bacteria</taxon>
        <taxon>Pseudomonadati</taxon>
        <taxon>Pseudomonadota</taxon>
        <taxon>Gammaproteobacteria</taxon>
        <taxon>Alteromonadales</taxon>
        <taxon>Alteromonadaceae</taxon>
        <taxon>Catenovulum</taxon>
    </lineage>
</organism>
<evidence type="ECO:0000313" key="2">
    <source>
        <dbReference type="Proteomes" id="UP001163726"/>
    </source>
</evidence>
<dbReference type="Proteomes" id="UP001163726">
    <property type="component" value="Chromosome"/>
</dbReference>
<keyword evidence="2" id="KW-1185">Reference proteome</keyword>
<evidence type="ECO:0008006" key="3">
    <source>
        <dbReference type="Google" id="ProtNLM"/>
    </source>
</evidence>
<dbReference type="RefSeq" id="WP_268075062.1">
    <property type="nucleotide sequence ID" value="NZ_CP109965.1"/>
</dbReference>
<dbReference type="SUPFAM" id="SSF56935">
    <property type="entry name" value="Porins"/>
    <property type="match status" value="1"/>
</dbReference>
<sequence>MTANAGDLQIKPAMSVDYYKVDSKSTSLTGSEQDEIKVNEQVIKYTPSLAMVYESRKLNISSYAEYIKTQHKEEAETDSEFLNYNLTTDLEILADALNWRSTISKSHRVADSRLGSFSDEIVGSENLTGVTNLQTDLTYQIVSQHQLNLLANVFYRQTEADDTVEADLTDSNYSVNNFDTSAKGGSVTLGSGPLNQGVGWNVNMAVSQSDRANQEDYTQSSFSTDLDIPLSSSFGWVLNARIDKNKIDNDTALSDGLSYREYGTGLRWSFTRESYINLLAYRSKTGEQETQSYIGGEINWIPSSRSSLMFSANRNQFGENYQLDVNQNSRFFKTRASYSEGVDINSRRQFVSGVVGSFVCPIEAIDFTQCFQPTDPNYQMQPGEQQFDIIGQDIELNDEVVKFSSGALSLGYDNTRKLKLNISYVYSQQRGLEGLSVGNDRKTQSVTLAASYAISPKTRAVANLRRNENTYESDAGDRVDKNTSLSFFINKQLSQYLSTQIGVSRRERDSNAAGIESYDTRFNAQISYQY</sequence>
<name>A0ABY7AMD2_9ALTE</name>
<dbReference type="EMBL" id="CP109965">
    <property type="protein sequence ID" value="WAJ70713.1"/>
    <property type="molecule type" value="Genomic_DNA"/>
</dbReference>
<protein>
    <recommendedName>
        <fullName evidence="3">TIGR03016 family PEP-CTERM system-associated outer membrane protein</fullName>
    </recommendedName>
</protein>
<gene>
    <name evidence="1" type="ORF">OLW01_02545</name>
</gene>
<dbReference type="Gene3D" id="2.40.160.10">
    <property type="entry name" value="Porin"/>
    <property type="match status" value="1"/>
</dbReference>
<dbReference type="InterPro" id="IPR023614">
    <property type="entry name" value="Porin_dom_sf"/>
</dbReference>
<accession>A0ABY7AMD2</accession>